<dbReference type="PANTHER" id="PTHR47371">
    <property type="entry name" value="LIPOTEICHOIC ACID SYNTHASE"/>
    <property type="match status" value="1"/>
</dbReference>
<comment type="similarity">
    <text evidence="3 8">Belongs to the LTA synthase family.</text>
</comment>
<comment type="pathway">
    <text evidence="2">Cell wall biogenesis; lipoteichoic acid biosynthesis.</text>
</comment>
<dbReference type="PANTHER" id="PTHR47371:SF3">
    <property type="entry name" value="PHOSPHOGLYCEROL TRANSFERASE I"/>
    <property type="match status" value="1"/>
</dbReference>
<keyword evidence="15" id="KW-1185">Reference proteome</keyword>
<feature type="active site" evidence="9">
    <location>
        <position position="300"/>
    </location>
</feature>
<dbReference type="InterPro" id="IPR012160">
    <property type="entry name" value="LtaS-like"/>
</dbReference>
<dbReference type="CDD" id="cd16015">
    <property type="entry name" value="LTA_synthase"/>
    <property type="match status" value="1"/>
</dbReference>
<evidence type="ECO:0000256" key="6">
    <source>
        <dbReference type="ARBA" id="ARBA00022989"/>
    </source>
</evidence>
<dbReference type="Pfam" id="PF00884">
    <property type="entry name" value="Sulfatase"/>
    <property type="match status" value="1"/>
</dbReference>
<feature type="transmembrane region" description="Helical" evidence="12">
    <location>
        <begin position="156"/>
        <end position="175"/>
    </location>
</feature>
<keyword evidence="10" id="KW-0464">Manganese</keyword>
<evidence type="ECO:0000313" key="15">
    <source>
        <dbReference type="Proteomes" id="UP000076567"/>
    </source>
</evidence>
<evidence type="ECO:0000256" key="9">
    <source>
        <dbReference type="PIRSR" id="PIRSR005091-1"/>
    </source>
</evidence>
<dbReference type="GO" id="GO:0046872">
    <property type="term" value="F:metal ion binding"/>
    <property type="evidence" value="ECO:0007669"/>
    <property type="project" value="UniProtKB-KW"/>
</dbReference>
<reference evidence="15" key="1">
    <citation type="submission" date="2016-01" db="EMBL/GenBank/DDBJ databases">
        <title>Draft genome of Chromobacterium sp. F49.</title>
        <authorList>
            <person name="Hong K.W."/>
        </authorList>
    </citation>
    <scope>NUCLEOTIDE SEQUENCE [LARGE SCALE GENOMIC DNA]</scope>
    <source>
        <strain evidence="15">P7IIIA</strain>
    </source>
</reference>
<feature type="domain" description="Sulfatase N-terminal" evidence="13">
    <location>
        <begin position="250"/>
        <end position="536"/>
    </location>
</feature>
<evidence type="ECO:0000256" key="1">
    <source>
        <dbReference type="ARBA" id="ARBA00004651"/>
    </source>
</evidence>
<dbReference type="PIRSF" id="PIRSF005091">
    <property type="entry name" value="Mmb_sulf_HI1246"/>
    <property type="match status" value="1"/>
</dbReference>
<keyword evidence="7 8" id="KW-0472">Membrane</keyword>
<dbReference type="InterPro" id="IPR050448">
    <property type="entry name" value="OpgB/LTA_synthase_biosynth"/>
</dbReference>
<evidence type="ECO:0000313" key="14">
    <source>
        <dbReference type="EMBL" id="KZE64212.1"/>
    </source>
</evidence>
<evidence type="ECO:0000256" key="2">
    <source>
        <dbReference type="ARBA" id="ARBA00004936"/>
    </source>
</evidence>
<comment type="subcellular location">
    <subcellularLocation>
        <location evidence="1">Cell membrane</location>
        <topology evidence="1">Multi-pass membrane protein</topology>
    </subcellularLocation>
</comment>
<dbReference type="SUPFAM" id="SSF53649">
    <property type="entry name" value="Alkaline phosphatase-like"/>
    <property type="match status" value="1"/>
</dbReference>
<evidence type="ECO:0000256" key="10">
    <source>
        <dbReference type="PIRSR" id="PIRSR005091-2"/>
    </source>
</evidence>
<evidence type="ECO:0000259" key="13">
    <source>
        <dbReference type="Pfam" id="PF00884"/>
    </source>
</evidence>
<keyword evidence="4 8" id="KW-1003">Cell membrane</keyword>
<feature type="transmembrane region" description="Helical" evidence="12">
    <location>
        <begin position="47"/>
        <end position="65"/>
    </location>
</feature>
<feature type="binding site" evidence="11">
    <location>
        <position position="300"/>
    </location>
    <ligand>
        <name>Mn(2+)</name>
        <dbReference type="ChEBI" id="CHEBI:29035"/>
    </ligand>
</feature>
<feature type="transmembrane region" description="Helical" evidence="12">
    <location>
        <begin position="12"/>
        <end position="35"/>
    </location>
</feature>
<evidence type="ECO:0000256" key="12">
    <source>
        <dbReference type="SAM" id="Phobius"/>
    </source>
</evidence>
<accession>A0A163PVW8</accession>
<keyword evidence="5 12" id="KW-0812">Transmembrane</keyword>
<evidence type="ECO:0000256" key="7">
    <source>
        <dbReference type="ARBA" id="ARBA00023136"/>
    </source>
</evidence>
<feature type="binding site" evidence="11">
    <location>
        <position position="475"/>
    </location>
    <ligand>
        <name>Mn(2+)</name>
        <dbReference type="ChEBI" id="CHEBI:29035"/>
    </ligand>
</feature>
<organism evidence="14 15">
    <name type="scientific">Fictibacillus phosphorivorans</name>
    <dbReference type="NCBI Taxonomy" id="1221500"/>
    <lineage>
        <taxon>Bacteria</taxon>
        <taxon>Bacillati</taxon>
        <taxon>Bacillota</taxon>
        <taxon>Bacilli</taxon>
        <taxon>Bacillales</taxon>
        <taxon>Fictibacillaceae</taxon>
        <taxon>Fictibacillus</taxon>
    </lineage>
</organism>
<name>A0A163PVW8_9BACL</name>
<dbReference type="GO" id="GO:0005886">
    <property type="term" value="C:plasma membrane"/>
    <property type="evidence" value="ECO:0007669"/>
    <property type="project" value="UniProtKB-SubCell"/>
</dbReference>
<evidence type="ECO:0000256" key="5">
    <source>
        <dbReference type="ARBA" id="ARBA00022692"/>
    </source>
</evidence>
<feature type="binding site" evidence="10">
    <location>
        <position position="415"/>
    </location>
    <ligand>
        <name>substrate</name>
    </ligand>
</feature>
<dbReference type="EMBL" id="LRFC01000038">
    <property type="protein sequence ID" value="KZE64212.1"/>
    <property type="molecule type" value="Genomic_DNA"/>
</dbReference>
<sequence length="632" mass="72662">MRIIDLKSNIQQNFIFVAFIFFILLVGWTLKNIYFSVEMGIVPHKKGILLTSAGVILILVSPLMVRISKWAFSLTFILYVLVSFLLYADVVYQRYYHSILSIEMLGQAGQLKAVDDSILTLMRLTDIWYGIDLLILLVFLFYPLKKVSYKRPGVHFVLVAFCLILGFSSMKYTYLHLVKDDFSEQLKVAKTGIIPTHISETYNSYMERMAAAEVFSSQDSIKQLKEYESELEKRQETQQMSPYFGDAKGKNLLMIQAESLNDFVVNLEVNGQEITPYLNAFIKESSYYPNTYLQIGRGNTSDAEFVANNSLYPSKKDGAYRTYEKGVFQSLGQILKSEGYQTSAAHGNVPDFWNRKNAYPAQGYDIFYSKEHPSIDDSNVVGLGIDDKSFFKQLVDIWKKEDKPFYSFVVTLTNHRPFELPKEHQKLNLPAHMNDTPVGHYLQNVYYADQAFGQLLEGLKQEGLYEDTVIVYYGDHYGLIPDNADQLKKDLNIVFNKKEMFNIPLVIHRPTQTEGEVNEVIASQMDIAPTVTSLFGTQQPLYQLGYDLSVKKEGYVGFRHEITPFSFFSEKYDFEMSLDGVFENGICTDTQTGEKVDVKKCRKNYDRVQYEVELSDFLLQYDAIEKLKKGKF</sequence>
<feature type="binding site" evidence="11">
    <location>
        <position position="258"/>
    </location>
    <ligand>
        <name>Mn(2+)</name>
        <dbReference type="ChEBI" id="CHEBI:29035"/>
    </ligand>
</feature>
<dbReference type="InterPro" id="IPR000917">
    <property type="entry name" value="Sulfatase_N"/>
</dbReference>
<evidence type="ECO:0000256" key="11">
    <source>
        <dbReference type="PIRSR" id="PIRSR005091-3"/>
    </source>
</evidence>
<keyword evidence="6 12" id="KW-1133">Transmembrane helix</keyword>
<protein>
    <recommendedName>
        <fullName evidence="13">Sulfatase N-terminal domain-containing protein</fullName>
    </recommendedName>
</protein>
<comment type="caution">
    <text evidence="14">The sequence shown here is derived from an EMBL/GenBank/DDBJ whole genome shotgun (WGS) entry which is preliminary data.</text>
</comment>
<feature type="transmembrane region" description="Helical" evidence="12">
    <location>
        <begin position="127"/>
        <end position="144"/>
    </location>
</feature>
<feature type="binding site" evidence="11">
    <location>
        <position position="476"/>
    </location>
    <ligand>
        <name>Mn(2+)</name>
        <dbReference type="ChEBI" id="CHEBI:29035"/>
    </ligand>
</feature>
<evidence type="ECO:0000256" key="4">
    <source>
        <dbReference type="ARBA" id="ARBA00022475"/>
    </source>
</evidence>
<keyword evidence="10" id="KW-0479">Metal-binding</keyword>
<dbReference type="Gene3D" id="3.30.1120.170">
    <property type="match status" value="1"/>
</dbReference>
<dbReference type="Proteomes" id="UP000076567">
    <property type="component" value="Unassembled WGS sequence"/>
</dbReference>
<proteinExistence type="inferred from homology"/>
<evidence type="ECO:0000256" key="8">
    <source>
        <dbReference type="PIRNR" id="PIRNR005091"/>
    </source>
</evidence>
<dbReference type="Gene3D" id="3.40.720.10">
    <property type="entry name" value="Alkaline Phosphatase, subunit A"/>
    <property type="match status" value="1"/>
</dbReference>
<dbReference type="AlphaFoldDB" id="A0A163PVW8"/>
<gene>
    <name evidence="14" type="ORF">AWM68_14010</name>
</gene>
<evidence type="ECO:0000256" key="3">
    <source>
        <dbReference type="ARBA" id="ARBA00009983"/>
    </source>
</evidence>
<feature type="transmembrane region" description="Helical" evidence="12">
    <location>
        <begin position="70"/>
        <end position="88"/>
    </location>
</feature>
<dbReference type="InterPro" id="IPR017850">
    <property type="entry name" value="Alkaline_phosphatase_core_sf"/>
</dbReference>